<dbReference type="RefSeq" id="WP_369601707.1">
    <property type="nucleotide sequence ID" value="NZ_CP154858.1"/>
</dbReference>
<accession>A0AB39UX96</accession>
<dbReference type="GO" id="GO:0001530">
    <property type="term" value="F:lipopolysaccharide binding"/>
    <property type="evidence" value="ECO:0007669"/>
    <property type="project" value="TreeGrafter"/>
</dbReference>
<dbReference type="GO" id="GO:0043165">
    <property type="term" value="P:Gram-negative-bacterium-type cell outer membrane assembly"/>
    <property type="evidence" value="ECO:0007669"/>
    <property type="project" value="InterPro"/>
</dbReference>
<dbReference type="InterPro" id="IPR007485">
    <property type="entry name" value="LPS_assembly_LptE"/>
</dbReference>
<evidence type="ECO:0000256" key="4">
    <source>
        <dbReference type="ARBA" id="ARBA00023237"/>
    </source>
</evidence>
<gene>
    <name evidence="6" type="primary">lptE</name>
    <name evidence="6" type="ORF">AAIA72_01590</name>
</gene>
<keyword evidence="5 6" id="KW-0449">Lipoprotein</keyword>
<organism evidence="6">
    <name type="scientific">Thermohahella caldifontis</name>
    <dbReference type="NCBI Taxonomy" id="3142973"/>
    <lineage>
        <taxon>Bacteria</taxon>
        <taxon>Pseudomonadati</taxon>
        <taxon>Pseudomonadota</taxon>
        <taxon>Gammaproteobacteria</taxon>
        <taxon>Oceanospirillales</taxon>
        <taxon>Hahellaceae</taxon>
        <taxon>Thermohahella</taxon>
    </lineage>
</organism>
<dbReference type="GO" id="GO:1990351">
    <property type="term" value="C:transporter complex"/>
    <property type="evidence" value="ECO:0007669"/>
    <property type="project" value="TreeGrafter"/>
</dbReference>
<name>A0AB39UX96_9GAMM</name>
<keyword evidence="3" id="KW-0564">Palmitate</keyword>
<dbReference type="PANTHER" id="PTHR38098:SF1">
    <property type="entry name" value="LPS-ASSEMBLY LIPOPROTEIN LPTE"/>
    <property type="match status" value="1"/>
</dbReference>
<dbReference type="EMBL" id="CP154858">
    <property type="protein sequence ID" value="XDT72703.1"/>
    <property type="molecule type" value="Genomic_DNA"/>
</dbReference>
<dbReference type="PANTHER" id="PTHR38098">
    <property type="entry name" value="LPS-ASSEMBLY LIPOPROTEIN LPTE"/>
    <property type="match status" value="1"/>
</dbReference>
<sequence length="170" mass="18360">MKRFITILTLGAALGGCGFHLRGSQTTENLPDVAVRLDCPAAQSQDFCTVLSQRLQATGIRIDDSASPYSVTLAAPAETVRAVSISQSADAAENEITRSVSWAVLNSADGRRLEGRLARRESYRYDKSSGLGNDSKQARIRRSLDKQLAESLVPRIASALRQLTTANHAD</sequence>
<keyword evidence="2" id="KW-0472">Membrane</keyword>
<evidence type="ECO:0000256" key="5">
    <source>
        <dbReference type="ARBA" id="ARBA00023288"/>
    </source>
</evidence>
<keyword evidence="4" id="KW-0998">Cell outer membrane</keyword>
<dbReference type="GO" id="GO:0015920">
    <property type="term" value="P:lipopolysaccharide transport"/>
    <property type="evidence" value="ECO:0007669"/>
    <property type="project" value="TreeGrafter"/>
</dbReference>
<keyword evidence="1" id="KW-0732">Signal</keyword>
<dbReference type="Gene3D" id="3.30.160.150">
    <property type="entry name" value="Lipoprotein like domain"/>
    <property type="match status" value="1"/>
</dbReference>
<proteinExistence type="predicted"/>
<evidence type="ECO:0000256" key="1">
    <source>
        <dbReference type="ARBA" id="ARBA00022729"/>
    </source>
</evidence>
<evidence type="ECO:0000256" key="3">
    <source>
        <dbReference type="ARBA" id="ARBA00023139"/>
    </source>
</evidence>
<dbReference type="GO" id="GO:0019867">
    <property type="term" value="C:outer membrane"/>
    <property type="evidence" value="ECO:0007669"/>
    <property type="project" value="InterPro"/>
</dbReference>
<evidence type="ECO:0000256" key="2">
    <source>
        <dbReference type="ARBA" id="ARBA00023136"/>
    </source>
</evidence>
<dbReference type="Pfam" id="PF04390">
    <property type="entry name" value="LptE"/>
    <property type="match status" value="1"/>
</dbReference>
<reference evidence="6" key="1">
    <citation type="submission" date="2024-05" db="EMBL/GenBank/DDBJ databases">
        <title>Genome sequencing of novel strain.</title>
        <authorList>
            <person name="Ganbat D."/>
            <person name="Ganbat S."/>
            <person name="Lee S.-J."/>
        </authorList>
    </citation>
    <scope>NUCLEOTIDE SEQUENCE</scope>
    <source>
        <strain evidence="6">SMD15-11</strain>
    </source>
</reference>
<dbReference type="KEGG" id="tcd:AAIA72_01590"/>
<protein>
    <submittedName>
        <fullName evidence="6">LPS assembly lipoprotein LptE</fullName>
    </submittedName>
</protein>
<dbReference type="PROSITE" id="PS51257">
    <property type="entry name" value="PROKAR_LIPOPROTEIN"/>
    <property type="match status" value="1"/>
</dbReference>
<evidence type="ECO:0000313" key="6">
    <source>
        <dbReference type="EMBL" id="XDT72703.1"/>
    </source>
</evidence>
<dbReference type="AlphaFoldDB" id="A0AB39UX96"/>